<gene>
    <name evidence="3" type="ORF">CJD38_17560</name>
</gene>
<reference evidence="3 4" key="1">
    <citation type="submission" date="2018-04" db="EMBL/GenBank/DDBJ databases">
        <title>Novel species isolated from glacier.</title>
        <authorList>
            <person name="Liu Q."/>
            <person name="Xin Y.-H."/>
        </authorList>
    </citation>
    <scope>NUCLEOTIDE SEQUENCE [LARGE SCALE GENOMIC DNA]</scope>
    <source>
        <strain evidence="3 4">GT1R17</strain>
    </source>
</reference>
<evidence type="ECO:0000256" key="1">
    <source>
        <dbReference type="SAM" id="MobiDB-lite"/>
    </source>
</evidence>
<feature type="domain" description="DUF5681" evidence="2">
    <location>
        <begin position="19"/>
        <end position="94"/>
    </location>
</feature>
<evidence type="ECO:0000259" key="2">
    <source>
        <dbReference type="Pfam" id="PF18932"/>
    </source>
</evidence>
<dbReference type="InterPro" id="IPR043736">
    <property type="entry name" value="DUF5681"/>
</dbReference>
<accession>A0A2T5MBN1</accession>
<feature type="region of interest" description="Disordered" evidence="1">
    <location>
        <begin position="1"/>
        <end position="41"/>
    </location>
</feature>
<keyword evidence="4" id="KW-1185">Reference proteome</keyword>
<protein>
    <recommendedName>
        <fullName evidence="2">DUF5681 domain-containing protein</fullName>
    </recommendedName>
</protein>
<dbReference type="RefSeq" id="WP_107941687.1">
    <property type="nucleotide sequence ID" value="NZ_QANS01000008.1"/>
</dbReference>
<dbReference type="OrthoDB" id="2086138at2"/>
<evidence type="ECO:0000313" key="4">
    <source>
        <dbReference type="Proteomes" id="UP000244248"/>
    </source>
</evidence>
<dbReference type="Pfam" id="PF18932">
    <property type="entry name" value="DUF5681"/>
    <property type="match status" value="1"/>
</dbReference>
<proteinExistence type="predicted"/>
<evidence type="ECO:0000313" key="3">
    <source>
        <dbReference type="EMBL" id="PTU29154.1"/>
    </source>
</evidence>
<name>A0A2T5MBN1_9GAMM</name>
<dbReference type="EMBL" id="QANS01000008">
    <property type="protein sequence ID" value="PTU29154.1"/>
    <property type="molecule type" value="Genomic_DNA"/>
</dbReference>
<comment type="caution">
    <text evidence="3">The sequence shown here is derived from an EMBL/GenBank/DDBJ whole genome shotgun (WGS) entry which is preliminary data.</text>
</comment>
<organism evidence="3 4">
    <name type="scientific">Stenotrophobium rhamnosiphilum</name>
    <dbReference type="NCBI Taxonomy" id="2029166"/>
    <lineage>
        <taxon>Bacteria</taxon>
        <taxon>Pseudomonadati</taxon>
        <taxon>Pseudomonadota</taxon>
        <taxon>Gammaproteobacteria</taxon>
        <taxon>Nevskiales</taxon>
        <taxon>Nevskiaceae</taxon>
        <taxon>Stenotrophobium</taxon>
    </lineage>
</organism>
<sequence>MSKKNGTKPYAVGYAKPPKSGQFKSGTSGNKRGRPKNRPSAAMQVYSQLAQKITVTVDGKRKKITVREAIVTKAVHSALAGDYKAINFLLNFATPSEREMHSHEPKPDYSKMTAEELSDLYRKTVAERH</sequence>
<dbReference type="Proteomes" id="UP000244248">
    <property type="component" value="Unassembled WGS sequence"/>
</dbReference>
<dbReference type="AlphaFoldDB" id="A0A2T5MBN1"/>